<keyword evidence="1" id="KW-0175">Coiled coil</keyword>
<dbReference type="EMBL" id="JBHSLD010000014">
    <property type="protein sequence ID" value="MFC5382157.1"/>
    <property type="molecule type" value="Genomic_DNA"/>
</dbReference>
<dbReference type="RefSeq" id="WP_340269701.1">
    <property type="nucleotide sequence ID" value="NZ_JBBEOG010000005.1"/>
</dbReference>
<evidence type="ECO:0000256" key="1">
    <source>
        <dbReference type="SAM" id="Coils"/>
    </source>
</evidence>
<name>A0ABW0GR44_9MICO</name>
<dbReference type="Proteomes" id="UP001596122">
    <property type="component" value="Unassembled WGS sequence"/>
</dbReference>
<gene>
    <name evidence="2" type="ORF">ACFPJ6_15415</name>
</gene>
<accession>A0ABW0GR44</accession>
<organism evidence="2 3">
    <name type="scientific">Aquipuribacter nitratireducens</name>
    <dbReference type="NCBI Taxonomy" id="650104"/>
    <lineage>
        <taxon>Bacteria</taxon>
        <taxon>Bacillati</taxon>
        <taxon>Actinomycetota</taxon>
        <taxon>Actinomycetes</taxon>
        <taxon>Micrococcales</taxon>
        <taxon>Intrasporangiaceae</taxon>
        <taxon>Aquipuribacter</taxon>
    </lineage>
</organism>
<evidence type="ECO:0000313" key="2">
    <source>
        <dbReference type="EMBL" id="MFC5382157.1"/>
    </source>
</evidence>
<evidence type="ECO:0000313" key="3">
    <source>
        <dbReference type="Proteomes" id="UP001596122"/>
    </source>
</evidence>
<protein>
    <submittedName>
        <fullName evidence="2">Uncharacterized protein</fullName>
    </submittedName>
</protein>
<keyword evidence="3" id="KW-1185">Reference proteome</keyword>
<proteinExistence type="predicted"/>
<comment type="caution">
    <text evidence="2">The sequence shown here is derived from an EMBL/GenBank/DDBJ whole genome shotgun (WGS) entry which is preliminary data.</text>
</comment>
<reference evidence="3" key="1">
    <citation type="journal article" date="2019" name="Int. J. Syst. Evol. Microbiol.">
        <title>The Global Catalogue of Microorganisms (GCM) 10K type strain sequencing project: providing services to taxonomists for standard genome sequencing and annotation.</title>
        <authorList>
            <consortium name="The Broad Institute Genomics Platform"/>
            <consortium name="The Broad Institute Genome Sequencing Center for Infectious Disease"/>
            <person name="Wu L."/>
            <person name="Ma J."/>
        </authorList>
    </citation>
    <scope>NUCLEOTIDE SEQUENCE [LARGE SCALE GENOMIC DNA]</scope>
    <source>
        <strain evidence="3">CCUG 43114</strain>
    </source>
</reference>
<sequence>MTVLTGVALWTYVRIDRQAAELAREIRLTRDEHVGMPVPLWLIDLVDKQDLPVTASSSTESSRGLALMTDEVTEELEALRANISILERQVRRSSAETERRRLAERSPGKFAIGHGGSWAAGILRSRVSFHQQPLALERGFPTYVSILASHKIAKRPSSRSVQVVNDRTLRKVAKTPFFVEVAGRVPAR</sequence>
<feature type="coiled-coil region" evidence="1">
    <location>
        <begin position="69"/>
        <end position="96"/>
    </location>
</feature>